<dbReference type="PIRSF" id="PIRSF037307">
    <property type="entry name" value="Lhr-like_helic_prd"/>
    <property type="match status" value="1"/>
</dbReference>
<evidence type="ECO:0000256" key="2">
    <source>
        <dbReference type="ARBA" id="ARBA00022763"/>
    </source>
</evidence>
<feature type="region of interest" description="Disordered" evidence="10">
    <location>
        <begin position="100"/>
        <end position="122"/>
    </location>
</feature>
<dbReference type="GO" id="GO:0016887">
    <property type="term" value="F:ATP hydrolysis activity"/>
    <property type="evidence" value="ECO:0007669"/>
    <property type="project" value="TreeGrafter"/>
</dbReference>
<dbReference type="CDD" id="cd17922">
    <property type="entry name" value="DEXHc_LHR-like"/>
    <property type="match status" value="1"/>
</dbReference>
<evidence type="ECO:0000256" key="6">
    <source>
        <dbReference type="ARBA" id="ARBA00023125"/>
    </source>
</evidence>
<dbReference type="PANTHER" id="PTHR47962">
    <property type="entry name" value="ATP-DEPENDENT HELICASE LHR-RELATED-RELATED"/>
    <property type="match status" value="1"/>
</dbReference>
<dbReference type="Proteomes" id="UP000188604">
    <property type="component" value="Chromosome"/>
</dbReference>
<reference evidence="13 14" key="1">
    <citation type="submission" date="2016-03" db="EMBL/GenBank/DDBJ databases">
        <title>Acetic acid bacteria sequencing.</title>
        <authorList>
            <person name="Brandt J."/>
            <person name="Jakob F."/>
            <person name="Vogel R.F."/>
        </authorList>
    </citation>
    <scope>NUCLEOTIDE SEQUENCE [LARGE SCALE GENOMIC DNA]</scope>
    <source>
        <strain evidence="13 14">NBRC 101099</strain>
    </source>
</reference>
<dbReference type="GO" id="GO:0005524">
    <property type="term" value="F:ATP binding"/>
    <property type="evidence" value="ECO:0007669"/>
    <property type="project" value="UniProtKB-KW"/>
</dbReference>
<feature type="domain" description="Helicase C-terminal" evidence="12">
    <location>
        <begin position="249"/>
        <end position="395"/>
    </location>
</feature>
<dbReference type="PROSITE" id="PS51194">
    <property type="entry name" value="HELICASE_CTER"/>
    <property type="match status" value="1"/>
</dbReference>
<accession>A0A1U9KSX9</accession>
<evidence type="ECO:0000256" key="8">
    <source>
        <dbReference type="ARBA" id="ARBA00023235"/>
    </source>
</evidence>
<keyword evidence="2" id="KW-0227">DNA damage</keyword>
<evidence type="ECO:0000256" key="3">
    <source>
        <dbReference type="ARBA" id="ARBA00022801"/>
    </source>
</evidence>
<dbReference type="SUPFAM" id="SSF52540">
    <property type="entry name" value="P-loop containing nucleoside triphosphate hydrolases"/>
    <property type="match status" value="1"/>
</dbReference>
<dbReference type="InterPro" id="IPR013701">
    <property type="entry name" value="Lhr-like_DEAD/DEAH_assoc"/>
</dbReference>
<dbReference type="RefSeq" id="WP_077808010.1">
    <property type="nucleotide sequence ID" value="NZ_BJXS01000001.1"/>
</dbReference>
<dbReference type="PROSITE" id="PS51192">
    <property type="entry name" value="HELICASE_ATP_BIND_1"/>
    <property type="match status" value="1"/>
</dbReference>
<keyword evidence="13" id="KW-0436">Ligase</keyword>
<evidence type="ECO:0000256" key="4">
    <source>
        <dbReference type="ARBA" id="ARBA00022806"/>
    </source>
</evidence>
<keyword evidence="3" id="KW-0378">Hydrolase</keyword>
<evidence type="ECO:0000256" key="5">
    <source>
        <dbReference type="ARBA" id="ARBA00022840"/>
    </source>
</evidence>
<dbReference type="InterPro" id="IPR017170">
    <property type="entry name" value="Lhr-like"/>
</dbReference>
<dbReference type="SMART" id="SM00487">
    <property type="entry name" value="DEXDc"/>
    <property type="match status" value="1"/>
</dbReference>
<keyword evidence="8" id="KW-0413">Isomerase</keyword>
<dbReference type="InterPro" id="IPR027417">
    <property type="entry name" value="P-loop_NTPase"/>
</dbReference>
<dbReference type="InterPro" id="IPR045628">
    <property type="entry name" value="Lhr_WH_dom"/>
</dbReference>
<dbReference type="InterPro" id="IPR052511">
    <property type="entry name" value="ATP-dep_Helicase"/>
</dbReference>
<keyword evidence="6" id="KW-0238">DNA-binding</keyword>
<evidence type="ECO:0000259" key="12">
    <source>
        <dbReference type="PROSITE" id="PS51194"/>
    </source>
</evidence>
<comment type="similarity">
    <text evidence="9">Belongs to the Lhr helicase family. Lhr-Core subfamily.</text>
</comment>
<dbReference type="AlphaFoldDB" id="A0A1U9KSX9"/>
<evidence type="ECO:0000256" key="7">
    <source>
        <dbReference type="ARBA" id="ARBA00023204"/>
    </source>
</evidence>
<keyword evidence="7" id="KW-0234">DNA repair</keyword>
<dbReference type="GO" id="GO:0003677">
    <property type="term" value="F:DNA binding"/>
    <property type="evidence" value="ECO:0007669"/>
    <property type="project" value="UniProtKB-KW"/>
</dbReference>
<dbReference type="NCBIfam" id="TIGR04121">
    <property type="entry name" value="DEXH_lig_assoc"/>
    <property type="match status" value="1"/>
</dbReference>
<evidence type="ECO:0000313" key="14">
    <source>
        <dbReference type="Proteomes" id="UP000188604"/>
    </source>
</evidence>
<gene>
    <name evidence="13" type="ORF">A0U93_14665</name>
</gene>
<protein>
    <submittedName>
        <fullName evidence="13">DNA ligase-associated DEXH box helicase</fullName>
    </submittedName>
</protein>
<dbReference type="Pfam" id="PF19306">
    <property type="entry name" value="WHD_Lhr"/>
    <property type="match status" value="1"/>
</dbReference>
<dbReference type="STRING" id="320497.A0U93_14665"/>
<evidence type="ECO:0000259" key="11">
    <source>
        <dbReference type="PROSITE" id="PS51192"/>
    </source>
</evidence>
<feature type="region of interest" description="Disordered" evidence="10">
    <location>
        <begin position="810"/>
        <end position="830"/>
    </location>
</feature>
<dbReference type="Pfam" id="PF08494">
    <property type="entry name" value="DEAD_assoc"/>
    <property type="match status" value="1"/>
</dbReference>
<evidence type="ECO:0000256" key="1">
    <source>
        <dbReference type="ARBA" id="ARBA00022741"/>
    </source>
</evidence>
<dbReference type="GO" id="GO:0016874">
    <property type="term" value="F:ligase activity"/>
    <property type="evidence" value="ECO:0007669"/>
    <property type="project" value="UniProtKB-KW"/>
</dbReference>
<dbReference type="InterPro" id="IPR001650">
    <property type="entry name" value="Helicase_C-like"/>
</dbReference>
<dbReference type="Pfam" id="PF00270">
    <property type="entry name" value="DEAD"/>
    <property type="match status" value="1"/>
</dbReference>
<keyword evidence="5" id="KW-0067">ATP-binding</keyword>
<sequence>MDELLPAPFTTWFTRHGWQPHAHQLAMLEAAARRASTLLVAPTGGGKTLAGFLPSLVELASMPSSARHGIHTLYISPLKALAVDIARNLTRPVEEMDLPIRIDARTGDTSASQRQKQRKTPPDILLTTPESLALMLSYPDAGEIFAGLRAIILDEVHALHGNKRGDHLALCLGRLARLTPTARRVGLSATVADPDAVAAYIAPGGDPGRVERINARAGAPPEVHLLLPSGDRSTRDWYLPWSGHMGVGSTRAILTAIASARLTIVFVNTRAQAELIFQGLWKYNEDTLPIGLHHGSLQSTQRQRVEQAMAEGTLRAVVATASLDLGIDWAGVDQIIQVGAPKSVSRLLQRIGRANHRLDEPSRAVLVPANRFEVLECVAAREGVAAMDLDGPMPRAGGLDVLAQHILGMACSAPFMPDDLYDEVRDTSPYATLSRKDFDDVLRYVEDGGYALQAYDRHRRLIRDSLGQMWVRNERIMRQYRMNIGTIVETPMLRVRLRRGPALGEIEESFASQLVVGDTFVFGGQLVCFHGLRDMVVEVTQGGSGDPRIPVYGGSWMPLANNLARRVRGLIHDSAEWDILPQPVHDWLAMQQRRSRLPDRHGLLVETFPRGDRWYLVAYCFEGRNAHQTLGMLLTRRMARFGYGPLGFVATDYVLAAWSIREPTDISALFSQDMLGEDLEEWTAESSMMRRMFRNVAVIAGLVERNLPSRQKNRRQVTMSTDLLYDVLRRHQPDHVLIRATWADAATGMTDLGRLSAMLADAYGNIMHMRLDRVSPLAVPIMLELGREKVGAGDSEDELMAEAESLLAEASADAPSIPLPKPARKRKIQA</sequence>
<keyword evidence="4" id="KW-0347">Helicase</keyword>
<dbReference type="Pfam" id="PF00271">
    <property type="entry name" value="Helicase_C"/>
    <property type="match status" value="1"/>
</dbReference>
<dbReference type="InterPro" id="IPR011545">
    <property type="entry name" value="DEAD/DEAH_box_helicase_dom"/>
</dbReference>
<name>A0A1U9KSX9_9PROT</name>
<keyword evidence="14" id="KW-1185">Reference proteome</keyword>
<dbReference type="EMBL" id="CP014691">
    <property type="protein sequence ID" value="AQS88954.1"/>
    <property type="molecule type" value="Genomic_DNA"/>
</dbReference>
<dbReference type="Gene3D" id="3.40.50.300">
    <property type="entry name" value="P-loop containing nucleotide triphosphate hydrolases"/>
    <property type="match status" value="2"/>
</dbReference>
<dbReference type="InterPro" id="IPR014001">
    <property type="entry name" value="Helicase_ATP-bd"/>
</dbReference>
<dbReference type="GO" id="GO:0006281">
    <property type="term" value="P:DNA repair"/>
    <property type="evidence" value="ECO:0007669"/>
    <property type="project" value="UniProtKB-KW"/>
</dbReference>
<dbReference type="OrthoDB" id="9815222at2"/>
<proteinExistence type="inferred from homology"/>
<organism evidence="13 14">
    <name type="scientific">Neoasaia chiangmaiensis</name>
    <dbReference type="NCBI Taxonomy" id="320497"/>
    <lineage>
        <taxon>Bacteria</taxon>
        <taxon>Pseudomonadati</taxon>
        <taxon>Pseudomonadota</taxon>
        <taxon>Alphaproteobacteria</taxon>
        <taxon>Acetobacterales</taxon>
        <taxon>Acetobacteraceae</taxon>
        <taxon>Neoasaia</taxon>
    </lineage>
</organism>
<dbReference type="InterPro" id="IPR026362">
    <property type="entry name" value="DEXH_lig_assoc"/>
</dbReference>
<keyword evidence="1" id="KW-0547">Nucleotide-binding</keyword>
<dbReference type="KEGG" id="nch:A0U93_14665"/>
<dbReference type="GO" id="GO:0004386">
    <property type="term" value="F:helicase activity"/>
    <property type="evidence" value="ECO:0007669"/>
    <property type="project" value="UniProtKB-KW"/>
</dbReference>
<evidence type="ECO:0000256" key="10">
    <source>
        <dbReference type="SAM" id="MobiDB-lite"/>
    </source>
</evidence>
<dbReference type="SMART" id="SM00490">
    <property type="entry name" value="HELICc"/>
    <property type="match status" value="1"/>
</dbReference>
<dbReference type="PANTHER" id="PTHR47962:SF3">
    <property type="entry name" value="LARGE ATP-DEPENDENT HELICASE-RELATED PROTEIN"/>
    <property type="match status" value="1"/>
</dbReference>
<evidence type="ECO:0000256" key="9">
    <source>
        <dbReference type="ARBA" id="ARBA00093467"/>
    </source>
</evidence>
<feature type="domain" description="Helicase ATP-binding" evidence="11">
    <location>
        <begin position="28"/>
        <end position="199"/>
    </location>
</feature>
<evidence type="ECO:0000313" key="13">
    <source>
        <dbReference type="EMBL" id="AQS88954.1"/>
    </source>
</evidence>